<dbReference type="Pfam" id="PF16655">
    <property type="entry name" value="PhoD_N"/>
    <property type="match status" value="1"/>
</dbReference>
<evidence type="ECO:0000313" key="5">
    <source>
        <dbReference type="Proteomes" id="UP001566331"/>
    </source>
</evidence>
<dbReference type="Gene3D" id="3.60.21.70">
    <property type="entry name" value="PhoD-like phosphatase"/>
    <property type="match status" value="1"/>
</dbReference>
<dbReference type="RefSeq" id="WP_370564455.1">
    <property type="nucleotide sequence ID" value="NZ_JBFWIB010000008.1"/>
</dbReference>
<evidence type="ECO:0000259" key="2">
    <source>
        <dbReference type="Pfam" id="PF09423"/>
    </source>
</evidence>
<dbReference type="Gene3D" id="2.60.40.380">
    <property type="entry name" value="Purple acid phosphatase-like, N-terminal"/>
    <property type="match status" value="1"/>
</dbReference>
<dbReference type="InterPro" id="IPR018946">
    <property type="entry name" value="PhoD-like_MPP"/>
</dbReference>
<dbReference type="Pfam" id="PF09423">
    <property type="entry name" value="PhoD"/>
    <property type="match status" value="2"/>
</dbReference>
<feature type="domain" description="PhoD-like phosphatase metallophosphatase" evidence="2">
    <location>
        <begin position="150"/>
        <end position="345"/>
    </location>
</feature>
<dbReference type="PROSITE" id="PS51318">
    <property type="entry name" value="TAT"/>
    <property type="match status" value="1"/>
</dbReference>
<name>A0ABV4HPY4_9GAMM</name>
<evidence type="ECO:0000256" key="1">
    <source>
        <dbReference type="SAM" id="SignalP"/>
    </source>
</evidence>
<dbReference type="CDD" id="cd07389">
    <property type="entry name" value="MPP_PhoD"/>
    <property type="match status" value="1"/>
</dbReference>
<dbReference type="InterPro" id="IPR052900">
    <property type="entry name" value="Phospholipid_Metab_Enz"/>
</dbReference>
<reference evidence="4 5" key="1">
    <citation type="submission" date="2024-07" db="EMBL/GenBank/DDBJ databases">
        <title>Luteimonas salilacus sp. nov., isolated from the shore soil of Salt Lake in Tibet of China.</title>
        <authorList>
            <person name="Zhang X."/>
            <person name="Li A."/>
        </authorList>
    </citation>
    <scope>NUCLEOTIDE SEQUENCE [LARGE SCALE GENOMIC DNA]</scope>
    <source>
        <strain evidence="4 5">B3-2-R+30</strain>
    </source>
</reference>
<dbReference type="PANTHER" id="PTHR43606:SF2">
    <property type="entry name" value="ALKALINE PHOSPHATASE FAMILY PROTEIN (AFU_ORTHOLOGUE AFUA_5G03860)"/>
    <property type="match status" value="1"/>
</dbReference>
<feature type="domain" description="PhoD-like phosphatase metallophosphatase" evidence="2">
    <location>
        <begin position="498"/>
        <end position="671"/>
    </location>
</feature>
<feature type="signal peptide" evidence="1">
    <location>
        <begin position="1"/>
        <end position="30"/>
    </location>
</feature>
<dbReference type="PANTHER" id="PTHR43606">
    <property type="entry name" value="PHOSPHATASE, PUTATIVE (AFU_ORTHOLOGUE AFUA_6G08710)-RELATED"/>
    <property type="match status" value="1"/>
</dbReference>
<dbReference type="InterPro" id="IPR038607">
    <property type="entry name" value="PhoD-like_sf"/>
</dbReference>
<dbReference type="InterPro" id="IPR032093">
    <property type="entry name" value="PhoD_N"/>
</dbReference>
<dbReference type="InterPro" id="IPR029052">
    <property type="entry name" value="Metallo-depent_PP-like"/>
</dbReference>
<keyword evidence="1" id="KW-0732">Signal</keyword>
<keyword evidence="5" id="KW-1185">Reference proteome</keyword>
<protein>
    <submittedName>
        <fullName evidence="4">Alkaline phosphatase</fullName>
    </submittedName>
</protein>
<dbReference type="Proteomes" id="UP001566331">
    <property type="component" value="Unassembled WGS sequence"/>
</dbReference>
<comment type="caution">
    <text evidence="4">The sequence shown here is derived from an EMBL/GenBank/DDBJ whole genome shotgun (WGS) entry which is preliminary data.</text>
</comment>
<sequence>MHNLNRRRFLKVVAVTAAAAAVAPAGRVLAAMAADAVRISRVHFPQSVASGDPRPDRVLLWTRVAAERLPRALRVQVADDPAFTALRLDREIVVPDDSDGCIKLRVEGLEAARAYHYRFLIADDESGFVSSPHGRTRTAPAADADVPLRFAFLSCQDYGGRWYNSLLPLLDQELDFVLHLGDFIYETVGDPQFQSRGGERGIAFEDRTGAIELGDAKAGFQAARSLSNYRQLHRTFRGDEALQALLERAPLVAIWDDHEFSDDCWQDVGTYRDGNADERDRERRRNAEQAYFEYMPVDLDFGEAPLPVERGRLFPNVQLWRGLRFGRALDLVLTDYRSARPDHPIPEDAFPGAVVYDRAALEARLPKLGMDYATLAPSLLPYVDLAAPEHHKLREAARLAVAQAYRDAGQAPAAAEQRTAAATAGLIALPVLAQFLTAYNAGAPAEAQVAPPPAGDLDRGLPWLALGKTQLFSSLGARYLVVKDSYDLFAALRALDDTPSAYGATQRAWLGERLRGSDARFKVVASSVSFTSLVLDLARPEIAAPEPMRRRFYLNVDHWDGFPVERERLMAELFDPTGGVILLSGDIHAGFATQHSAGTVEFTAPAVSSETLKGILARSSEGDGEQAEAGRRMVAMLEQLFADGFAPLRYVQTERHGVGVLSIDGAQVEATFHELPDDVCRTRLYDTPEALRTRARTQRFTLDRADMQLRPVG</sequence>
<dbReference type="InterPro" id="IPR006311">
    <property type="entry name" value="TAT_signal"/>
</dbReference>
<dbReference type="SUPFAM" id="SSF56300">
    <property type="entry name" value="Metallo-dependent phosphatases"/>
    <property type="match status" value="2"/>
</dbReference>
<evidence type="ECO:0000313" key="4">
    <source>
        <dbReference type="EMBL" id="MEZ0474793.1"/>
    </source>
</evidence>
<dbReference type="EMBL" id="JBFWIC010000010">
    <property type="protein sequence ID" value="MEZ0474793.1"/>
    <property type="molecule type" value="Genomic_DNA"/>
</dbReference>
<proteinExistence type="predicted"/>
<evidence type="ECO:0000259" key="3">
    <source>
        <dbReference type="Pfam" id="PF16655"/>
    </source>
</evidence>
<accession>A0ABV4HPY4</accession>
<organism evidence="4 5">
    <name type="scientific">Luteimonas salinilitoris</name>
    <dbReference type="NCBI Taxonomy" id="3237697"/>
    <lineage>
        <taxon>Bacteria</taxon>
        <taxon>Pseudomonadati</taxon>
        <taxon>Pseudomonadota</taxon>
        <taxon>Gammaproteobacteria</taxon>
        <taxon>Lysobacterales</taxon>
        <taxon>Lysobacteraceae</taxon>
        <taxon>Luteimonas</taxon>
    </lineage>
</organism>
<gene>
    <name evidence="4" type="ORF">AB6713_09190</name>
</gene>
<feature type="domain" description="Phospholipase D N-terminal" evidence="3">
    <location>
        <begin position="47"/>
        <end position="138"/>
    </location>
</feature>
<feature type="chain" id="PRO_5045375667" evidence="1">
    <location>
        <begin position="31"/>
        <end position="713"/>
    </location>
</feature>